<gene>
    <name evidence="1" type="ORF">HU200_000653</name>
</gene>
<dbReference type="EMBL" id="JACEFO010000105">
    <property type="protein sequence ID" value="KAF8781239.1"/>
    <property type="molecule type" value="Genomic_DNA"/>
</dbReference>
<evidence type="ECO:0000313" key="1">
    <source>
        <dbReference type="EMBL" id="KAF8781239.1"/>
    </source>
</evidence>
<proteinExistence type="predicted"/>
<dbReference type="Proteomes" id="UP000636709">
    <property type="component" value="Unassembled WGS sequence"/>
</dbReference>
<reference evidence="1" key="1">
    <citation type="submission" date="2020-07" db="EMBL/GenBank/DDBJ databases">
        <title>Genome sequence and genetic diversity analysis of an under-domesticated orphan crop, white fonio (Digitaria exilis).</title>
        <authorList>
            <person name="Bennetzen J.L."/>
            <person name="Chen S."/>
            <person name="Ma X."/>
            <person name="Wang X."/>
            <person name="Yssel A.E.J."/>
            <person name="Chaluvadi S.R."/>
            <person name="Johnson M."/>
            <person name="Gangashetty P."/>
            <person name="Hamidou F."/>
            <person name="Sanogo M.D."/>
            <person name="Zwaenepoel A."/>
            <person name="Wallace J."/>
            <person name="Van De Peer Y."/>
            <person name="Van Deynze A."/>
        </authorList>
    </citation>
    <scope>NUCLEOTIDE SEQUENCE</scope>
    <source>
        <tissue evidence="1">Leaves</tissue>
    </source>
</reference>
<accession>A0A835KX23</accession>
<sequence>MKLFFIELI</sequence>
<protein>
    <submittedName>
        <fullName evidence="1">Uncharacterized protein</fullName>
    </submittedName>
</protein>
<evidence type="ECO:0000313" key="2">
    <source>
        <dbReference type="Proteomes" id="UP000636709"/>
    </source>
</evidence>
<name>A0A835KX23_9POAL</name>
<comment type="caution">
    <text evidence="1">The sequence shown here is derived from an EMBL/GenBank/DDBJ whole genome shotgun (WGS) entry which is preliminary data.</text>
</comment>
<organism evidence="1 2">
    <name type="scientific">Digitaria exilis</name>
    <dbReference type="NCBI Taxonomy" id="1010633"/>
    <lineage>
        <taxon>Eukaryota</taxon>
        <taxon>Viridiplantae</taxon>
        <taxon>Streptophyta</taxon>
        <taxon>Embryophyta</taxon>
        <taxon>Tracheophyta</taxon>
        <taxon>Spermatophyta</taxon>
        <taxon>Magnoliopsida</taxon>
        <taxon>Liliopsida</taxon>
        <taxon>Poales</taxon>
        <taxon>Poaceae</taxon>
        <taxon>PACMAD clade</taxon>
        <taxon>Panicoideae</taxon>
        <taxon>Panicodae</taxon>
        <taxon>Paniceae</taxon>
        <taxon>Anthephorinae</taxon>
        <taxon>Digitaria</taxon>
    </lineage>
</organism>
<keyword evidence="2" id="KW-1185">Reference proteome</keyword>